<proteinExistence type="predicted"/>
<dbReference type="PANTHER" id="PTHR48475">
    <property type="entry name" value="RIBONUCLEASE H"/>
    <property type="match status" value="1"/>
</dbReference>
<accession>A0ABM3A5H6</accession>
<name>A0ABM3A5H6_GOSHI</name>
<dbReference type="GeneID" id="121217817"/>
<gene>
    <name evidence="2" type="primary">LOC121217817</name>
</gene>
<dbReference type="PANTHER" id="PTHR48475:SF1">
    <property type="entry name" value="RNASE H TYPE-1 DOMAIN-CONTAINING PROTEIN"/>
    <property type="match status" value="1"/>
</dbReference>
<reference evidence="2" key="2">
    <citation type="submission" date="2025-08" db="UniProtKB">
        <authorList>
            <consortium name="RefSeq"/>
        </authorList>
    </citation>
    <scope>IDENTIFICATION</scope>
</reference>
<protein>
    <submittedName>
        <fullName evidence="2">Uncharacterized protein</fullName>
    </submittedName>
</protein>
<keyword evidence="1" id="KW-1185">Reference proteome</keyword>
<reference evidence="1" key="1">
    <citation type="journal article" date="2020" name="Nat. Genet.">
        <title>Genomic diversifications of five Gossypium allopolyploid species and their impact on cotton improvement.</title>
        <authorList>
            <person name="Chen Z.J."/>
            <person name="Sreedasyam A."/>
            <person name="Ando A."/>
            <person name="Song Q."/>
            <person name="De Santiago L.M."/>
            <person name="Hulse-Kemp A.M."/>
            <person name="Ding M."/>
            <person name="Ye W."/>
            <person name="Kirkbride R.C."/>
            <person name="Jenkins J."/>
            <person name="Plott C."/>
            <person name="Lovell J."/>
            <person name="Lin Y.M."/>
            <person name="Vaughn R."/>
            <person name="Liu B."/>
            <person name="Simpson S."/>
            <person name="Scheffler B.E."/>
            <person name="Wen L."/>
            <person name="Saski C.A."/>
            <person name="Grover C.E."/>
            <person name="Hu G."/>
            <person name="Conover J.L."/>
            <person name="Carlson J.W."/>
            <person name="Shu S."/>
            <person name="Boston L.B."/>
            <person name="Williams M."/>
            <person name="Peterson D.G."/>
            <person name="McGee K."/>
            <person name="Jones D.C."/>
            <person name="Wendel J.F."/>
            <person name="Stelly D.M."/>
            <person name="Grimwood J."/>
            <person name="Schmutz J."/>
        </authorList>
    </citation>
    <scope>NUCLEOTIDE SEQUENCE [LARGE SCALE GENOMIC DNA]</scope>
    <source>
        <strain evidence="1">cv. TM-1</strain>
    </source>
</reference>
<dbReference type="Proteomes" id="UP000818029">
    <property type="component" value="Chromosome A03"/>
</dbReference>
<evidence type="ECO:0000313" key="1">
    <source>
        <dbReference type="Proteomes" id="UP000818029"/>
    </source>
</evidence>
<organism evidence="1 2">
    <name type="scientific">Gossypium hirsutum</name>
    <name type="common">Upland cotton</name>
    <name type="synonym">Gossypium mexicanum</name>
    <dbReference type="NCBI Taxonomy" id="3635"/>
    <lineage>
        <taxon>Eukaryota</taxon>
        <taxon>Viridiplantae</taxon>
        <taxon>Streptophyta</taxon>
        <taxon>Embryophyta</taxon>
        <taxon>Tracheophyta</taxon>
        <taxon>Spermatophyta</taxon>
        <taxon>Magnoliopsida</taxon>
        <taxon>eudicotyledons</taxon>
        <taxon>Gunneridae</taxon>
        <taxon>Pentapetalae</taxon>
        <taxon>rosids</taxon>
        <taxon>malvids</taxon>
        <taxon>Malvales</taxon>
        <taxon>Malvaceae</taxon>
        <taxon>Malvoideae</taxon>
        <taxon>Gossypium</taxon>
    </lineage>
</organism>
<evidence type="ECO:0000313" key="2">
    <source>
        <dbReference type="RefSeq" id="XP_040950126.1"/>
    </source>
</evidence>
<dbReference type="RefSeq" id="XP_040950126.1">
    <property type="nucleotide sequence ID" value="XM_041094192.1"/>
</dbReference>
<sequence>MADALATLASMFRGNKQEDMKSIQMGICDVPAHCYSIDEEEEERDDHPWYQDILRYVKNRVYPDQATENDKRTLRRLAGDYVLYGEILYKIRKDQVLLRCVNAVEVKKILKEIHEGVCGTHANGFTMGREEEAYLAYPVVRRQRWRRRSVDDPRARHLKAEANP</sequence>